<protein>
    <submittedName>
        <fullName evidence="2">Uncharacterized protein</fullName>
    </submittedName>
</protein>
<dbReference type="RefSeq" id="WP_176966018.1">
    <property type="nucleotide sequence ID" value="NZ_CP058215.1"/>
</dbReference>
<evidence type="ECO:0000313" key="2">
    <source>
        <dbReference type="EMBL" id="QLC50963.1"/>
    </source>
</evidence>
<accession>A0A7D5I656</accession>
<sequence>MRKWITFVLCISLLGVLAGGCIDELVPVDGETTTQDASTYEFQPFLNNSFVDGEFLHTSTFYLSEENAKAVHILENETTIDVIPLEDLSSPNQDPVSNIVVVGDYANSTNASVEYFTELSTSPEPAEINYTLSEDVIRGQKHIYIEFSEPVTGFVAFTLATPMGQDFVHVTTPPSVVRFVLPEGYTTGNPFIGKTNPEPTERYYDSQNRENLVWINEVMSTSGILESLQSFSGENESEIEPVPRAISVKYYSESAPQGLIIAVGILGLAALIVFSRYYREKRKLGKIREDIEGQFREKKGKGKD</sequence>
<keyword evidence="1" id="KW-0472">Membrane</keyword>
<dbReference type="EMBL" id="CP058215">
    <property type="protein sequence ID" value="QLC50963.1"/>
    <property type="molecule type" value="Genomic_DNA"/>
</dbReference>
<reference evidence="2 3" key="1">
    <citation type="submission" date="2020-06" db="EMBL/GenBank/DDBJ databases">
        <title>Methanolobus halotolerans sp. nov., isolated from a saline lake Tus in Siberia.</title>
        <authorList>
            <person name="Shen Y."/>
            <person name="Chen S.-C."/>
            <person name="Lai M.-C."/>
            <person name="Huang H.-H."/>
            <person name="Chiu H.-H."/>
            <person name="Tang S.-L."/>
            <person name="Rogozin D.Y."/>
            <person name="Degermendzhy A.G."/>
        </authorList>
    </citation>
    <scope>NUCLEOTIDE SEQUENCE [LARGE SCALE GENOMIC DNA]</scope>
    <source>
        <strain evidence="2 3">DSM 21339</strain>
    </source>
</reference>
<dbReference type="AlphaFoldDB" id="A0A7D5I656"/>
<keyword evidence="1" id="KW-1133">Transmembrane helix</keyword>
<name>A0A7D5I656_9EURY</name>
<proteinExistence type="predicted"/>
<dbReference type="PROSITE" id="PS51257">
    <property type="entry name" value="PROKAR_LIPOPROTEIN"/>
    <property type="match status" value="1"/>
</dbReference>
<evidence type="ECO:0000256" key="1">
    <source>
        <dbReference type="SAM" id="Phobius"/>
    </source>
</evidence>
<gene>
    <name evidence="2" type="ORF">HWN40_12365</name>
</gene>
<dbReference type="GeneID" id="55822482"/>
<keyword evidence="3" id="KW-1185">Reference proteome</keyword>
<organism evidence="2 3">
    <name type="scientific">Methanolobus zinderi</name>
    <dbReference type="NCBI Taxonomy" id="536044"/>
    <lineage>
        <taxon>Archaea</taxon>
        <taxon>Methanobacteriati</taxon>
        <taxon>Methanobacteriota</taxon>
        <taxon>Stenosarchaea group</taxon>
        <taxon>Methanomicrobia</taxon>
        <taxon>Methanosarcinales</taxon>
        <taxon>Methanosarcinaceae</taxon>
        <taxon>Methanolobus</taxon>
    </lineage>
</organism>
<dbReference type="KEGG" id="mzi:HWN40_12365"/>
<dbReference type="InterPro" id="IPR043826">
    <property type="entry name" value="DUF5803"/>
</dbReference>
<dbReference type="Pfam" id="PF19119">
    <property type="entry name" value="DUF5803"/>
    <property type="match status" value="1"/>
</dbReference>
<evidence type="ECO:0000313" key="3">
    <source>
        <dbReference type="Proteomes" id="UP000509594"/>
    </source>
</evidence>
<feature type="transmembrane region" description="Helical" evidence="1">
    <location>
        <begin position="259"/>
        <end position="278"/>
    </location>
</feature>
<keyword evidence="1" id="KW-0812">Transmembrane</keyword>
<dbReference type="Proteomes" id="UP000509594">
    <property type="component" value="Chromosome"/>
</dbReference>
<dbReference type="OrthoDB" id="147790at2157"/>